<dbReference type="KEGG" id="rdi:CMV14_19630"/>
<evidence type="ECO:0000313" key="3">
    <source>
        <dbReference type="Proteomes" id="UP000218934"/>
    </source>
</evidence>
<keyword evidence="3" id="KW-1185">Reference proteome</keyword>
<dbReference type="Pfam" id="PF14330">
    <property type="entry name" value="DUF4387"/>
    <property type="match status" value="1"/>
</dbReference>
<proteinExistence type="predicted"/>
<reference evidence="2 3" key="1">
    <citation type="submission" date="2017-09" db="EMBL/GenBank/DDBJ databases">
        <title>The Catabolism of 3,6-Dichlorosalicylic acid is Initiated by the Cytochrome P450 Monooxygenase DsmABC in Rhizorhabdus dicambivorans Ndbn-20.</title>
        <authorList>
            <person name="Na L."/>
        </authorList>
    </citation>
    <scope>NUCLEOTIDE SEQUENCE [LARGE SCALE GENOMIC DNA]</scope>
    <source>
        <strain evidence="2 3">Ndbn-20m</strain>
    </source>
</reference>
<comment type="caution">
    <text evidence="2">The sequence shown here is derived from an EMBL/GenBank/DDBJ whole genome shotgun (WGS) entry which is preliminary data.</text>
</comment>
<name>A0A2A4FQX9_9SPHN</name>
<evidence type="ECO:0000313" key="2">
    <source>
        <dbReference type="EMBL" id="PCE40130.1"/>
    </source>
</evidence>
<gene>
    <name evidence="2" type="ORF">COO09_21725</name>
</gene>
<protein>
    <submittedName>
        <fullName evidence="2">DUF4387 domain-containing protein</fullName>
    </submittedName>
</protein>
<dbReference type="OrthoDB" id="9796125at2"/>
<dbReference type="Proteomes" id="UP000218934">
    <property type="component" value="Unassembled WGS sequence"/>
</dbReference>
<organism evidence="2 3">
    <name type="scientific">Rhizorhabdus dicambivorans</name>
    <dbReference type="NCBI Taxonomy" id="1850238"/>
    <lineage>
        <taxon>Bacteria</taxon>
        <taxon>Pseudomonadati</taxon>
        <taxon>Pseudomonadota</taxon>
        <taxon>Alphaproteobacteria</taxon>
        <taxon>Sphingomonadales</taxon>
        <taxon>Sphingomonadaceae</taxon>
        <taxon>Rhizorhabdus</taxon>
    </lineage>
</organism>
<dbReference type="EMBL" id="NWUF01000034">
    <property type="protein sequence ID" value="PCE40130.1"/>
    <property type="molecule type" value="Genomic_DNA"/>
</dbReference>
<evidence type="ECO:0000259" key="1">
    <source>
        <dbReference type="Pfam" id="PF14330"/>
    </source>
</evidence>
<dbReference type="AlphaFoldDB" id="A0A2A4FQX9"/>
<feature type="domain" description="DUF4387" evidence="1">
    <location>
        <begin position="8"/>
        <end position="101"/>
    </location>
</feature>
<dbReference type="InterPro" id="IPR025496">
    <property type="entry name" value="DUF4387"/>
</dbReference>
<sequence>MRRALVRLGDISPGLKCRNAGASWISIDLPFDDPEHFELAAAQLTPERIAPLYGLAPDEVRIYPYRPATAIKITLPRPTWNGGIEETDFDGAQQFAPLLDLTVEPGR</sequence>
<accession>A0A2A4FQX9</accession>